<evidence type="ECO:0000259" key="10">
    <source>
        <dbReference type="PROSITE" id="PS50119"/>
    </source>
</evidence>
<dbReference type="Pfam" id="PF00643">
    <property type="entry name" value="zf-B_box"/>
    <property type="match status" value="1"/>
</dbReference>
<feature type="domain" description="RING-type" evidence="9">
    <location>
        <begin position="24"/>
        <end position="64"/>
    </location>
</feature>
<evidence type="ECO:0000256" key="2">
    <source>
        <dbReference type="ARBA" id="ARBA00022490"/>
    </source>
</evidence>
<evidence type="ECO:0000313" key="13">
    <source>
        <dbReference type="Proteomes" id="UP001359485"/>
    </source>
</evidence>
<feature type="compositionally biased region" description="Acidic residues" evidence="8">
    <location>
        <begin position="538"/>
        <end position="548"/>
    </location>
</feature>
<comment type="caution">
    <text evidence="12">The sequence shown here is derived from an EMBL/GenBank/DDBJ whole genome shotgun (WGS) entry which is preliminary data.</text>
</comment>
<evidence type="ECO:0000256" key="6">
    <source>
        <dbReference type="PROSITE-ProRule" id="PRU00024"/>
    </source>
</evidence>
<dbReference type="EMBL" id="JAWJWF010000045">
    <property type="protein sequence ID" value="KAK6626507.1"/>
    <property type="molecule type" value="Genomic_DNA"/>
</dbReference>
<feature type="region of interest" description="Disordered" evidence="8">
    <location>
        <begin position="775"/>
        <end position="821"/>
    </location>
</feature>
<keyword evidence="5" id="KW-0862">Zinc</keyword>
<evidence type="ECO:0000256" key="4">
    <source>
        <dbReference type="ARBA" id="ARBA00022771"/>
    </source>
</evidence>
<protein>
    <recommendedName>
        <fullName evidence="14">E3 ubiquitin-protein ligase TRIM37</fullName>
    </recommendedName>
</protein>
<dbReference type="Gene3D" id="3.30.40.10">
    <property type="entry name" value="Zinc/RING finger domain, C3HC4 (zinc finger)"/>
    <property type="match status" value="1"/>
</dbReference>
<reference evidence="12 13" key="1">
    <citation type="submission" date="2023-09" db="EMBL/GenBank/DDBJ databases">
        <title>Genomes of two closely related lineages of the louse Polyplax serrata with different host specificities.</title>
        <authorList>
            <person name="Martinu J."/>
            <person name="Tarabai H."/>
            <person name="Stefka J."/>
            <person name="Hypsa V."/>
        </authorList>
    </citation>
    <scope>NUCLEOTIDE SEQUENCE [LARGE SCALE GENOMIC DNA]</scope>
    <source>
        <strain evidence="12">98ZLc_SE</strain>
    </source>
</reference>
<dbReference type="SMART" id="SM00061">
    <property type="entry name" value="MATH"/>
    <property type="match status" value="1"/>
</dbReference>
<feature type="domain" description="MATH" evidence="11">
    <location>
        <begin position="289"/>
        <end position="416"/>
    </location>
</feature>
<dbReference type="Gene3D" id="3.30.160.60">
    <property type="entry name" value="Classic Zinc Finger"/>
    <property type="match status" value="1"/>
</dbReference>
<evidence type="ECO:0008006" key="14">
    <source>
        <dbReference type="Google" id="ProtNLM"/>
    </source>
</evidence>
<dbReference type="PANTHER" id="PTHR36754:SF2">
    <property type="entry name" value="E3 UBIQUITIN-PROTEIN LIGASE TRIM37"/>
    <property type="match status" value="1"/>
</dbReference>
<organism evidence="12 13">
    <name type="scientific">Polyplax serrata</name>
    <name type="common">Common mouse louse</name>
    <dbReference type="NCBI Taxonomy" id="468196"/>
    <lineage>
        <taxon>Eukaryota</taxon>
        <taxon>Metazoa</taxon>
        <taxon>Ecdysozoa</taxon>
        <taxon>Arthropoda</taxon>
        <taxon>Hexapoda</taxon>
        <taxon>Insecta</taxon>
        <taxon>Pterygota</taxon>
        <taxon>Neoptera</taxon>
        <taxon>Paraneoptera</taxon>
        <taxon>Psocodea</taxon>
        <taxon>Troctomorpha</taxon>
        <taxon>Phthiraptera</taxon>
        <taxon>Anoplura</taxon>
        <taxon>Polyplacidae</taxon>
        <taxon>Polyplax</taxon>
    </lineage>
</organism>
<dbReference type="InterPro" id="IPR037299">
    <property type="entry name" value="TRIM37_MATH"/>
</dbReference>
<keyword evidence="4 6" id="KW-0863">Zinc-finger</keyword>
<feature type="region of interest" description="Disordered" evidence="8">
    <location>
        <begin position="685"/>
        <end position="705"/>
    </location>
</feature>
<dbReference type="SUPFAM" id="SSF49599">
    <property type="entry name" value="TRAF domain-like"/>
    <property type="match status" value="1"/>
</dbReference>
<keyword evidence="3" id="KW-0479">Metal-binding</keyword>
<feature type="compositionally biased region" description="Basic and acidic residues" evidence="8">
    <location>
        <begin position="811"/>
        <end position="821"/>
    </location>
</feature>
<sequence>MSKTKTHKSLEDHSMETLAEVFRCFICMEKLRDAHLCPHCSKLCCYMCIRKWLTEQRSQCPHCRATLHLHEVVNCRWVEEVTQQLDSLQASSGSSPRVDDDDHNKDRCETHSEKLSVYCWSCQISICHQCALWGGTHSGHTFKPLEEVYQQHVNQIKDEVSHLKRRLVELISLVQEVERNVESVRSVKDDRVREIRNAVESMIARLDSQLKAKLLTLMGQKNLLTQETEQLEAIIQEVDQRLHSCSRSELISKSGDLSRLIHQLRKKPMASFVTAPVPADFQSEIVPSYDSSTFVMQNFTALQRKADPVYSSPLHINGLCWRLKVYPDGNGVVRGNYLSVFLELSAGLPETSKYEYRVEMIHQGSRDASKNIIREFASDFEIGECWGYNRFFRLDLLASEGYLNTATDTLILSFLVRPPTFFQKCRDQQWYINQMAKIQSQYIAQLNDLKERLNLKVTRNSNFPGTPRENLSLSTLPYLDRRVQDKPVRNVDSSSAMSTSTGSSSSRKKKFKTPSDSQGALLSPLGDSSGTSTSSETEHEESEVEIDNETFAQEGGCGTGNDNNSIQSNDENDVDDEAMSGDNDVEYNLAQQLFQNPSTSSGNRTKLSDSVQDELMLFHLFEMQGRNSTDRWITPKSRQHDRWSLHAHLNHEPPQNPRKNLNTAISVLDTLQLDMDLSFLRSGGETTSANSWDRSQPFSSTGLQSSLNIPKVGLDGLKNRKKGSVSAHNLTESEINSSVEERLLAFNSLLSQIQLPEADSPSLAIRLEKLDLRGTDKENPGLRTGSSHCDLLTSVSSEPEIRMSGNQPKGDGARGESSKNN</sequence>
<feature type="domain" description="B box-type" evidence="10">
    <location>
        <begin position="103"/>
        <end position="145"/>
    </location>
</feature>
<evidence type="ECO:0000259" key="9">
    <source>
        <dbReference type="PROSITE" id="PS50089"/>
    </source>
</evidence>
<feature type="compositionally biased region" description="Acidic residues" evidence="8">
    <location>
        <begin position="570"/>
        <end position="581"/>
    </location>
</feature>
<dbReference type="CDD" id="cd19779">
    <property type="entry name" value="Bbox2_TRIM37_C-VIII"/>
    <property type="match status" value="1"/>
</dbReference>
<keyword evidence="2" id="KW-0963">Cytoplasm</keyword>
<dbReference type="Proteomes" id="UP001359485">
    <property type="component" value="Unassembled WGS sequence"/>
</dbReference>
<name>A0ABR1AT47_POLSC</name>
<accession>A0ABR1AT47</accession>
<dbReference type="InterPro" id="IPR003649">
    <property type="entry name" value="Bbox_C"/>
</dbReference>
<evidence type="ECO:0000256" key="7">
    <source>
        <dbReference type="SAM" id="Coils"/>
    </source>
</evidence>
<dbReference type="PROSITE" id="PS50089">
    <property type="entry name" value="ZF_RING_2"/>
    <property type="match status" value="1"/>
</dbReference>
<feature type="coiled-coil region" evidence="7">
    <location>
        <begin position="153"/>
        <end position="180"/>
    </location>
</feature>
<dbReference type="CDD" id="cd16619">
    <property type="entry name" value="mRING-HC-C4C4_TRIM37_C-VIII"/>
    <property type="match status" value="1"/>
</dbReference>
<feature type="compositionally biased region" description="Polar residues" evidence="8">
    <location>
        <begin position="560"/>
        <end position="569"/>
    </location>
</feature>
<dbReference type="PROSITE" id="PS50119">
    <property type="entry name" value="ZF_BBOX"/>
    <property type="match status" value="1"/>
</dbReference>
<dbReference type="SUPFAM" id="SSF57845">
    <property type="entry name" value="B-box zinc-binding domain"/>
    <property type="match status" value="1"/>
</dbReference>
<dbReference type="SMART" id="SM00502">
    <property type="entry name" value="BBC"/>
    <property type="match status" value="1"/>
</dbReference>
<dbReference type="SMART" id="SM00336">
    <property type="entry name" value="BBOX"/>
    <property type="match status" value="1"/>
</dbReference>
<dbReference type="PANTHER" id="PTHR36754">
    <property type="entry name" value="E3 UBIQUITIN-PROTEIN LIGASE TRIM37"/>
    <property type="match status" value="1"/>
</dbReference>
<evidence type="ECO:0000256" key="3">
    <source>
        <dbReference type="ARBA" id="ARBA00022723"/>
    </source>
</evidence>
<dbReference type="InterPro" id="IPR008974">
    <property type="entry name" value="TRAF-like"/>
</dbReference>
<dbReference type="Gene3D" id="2.60.210.10">
    <property type="entry name" value="Apoptosis, Tumor Necrosis Factor Receptor Associated Protein 2, Chain A"/>
    <property type="match status" value="1"/>
</dbReference>
<evidence type="ECO:0000256" key="8">
    <source>
        <dbReference type="SAM" id="MobiDB-lite"/>
    </source>
</evidence>
<dbReference type="InterPro" id="IPR000315">
    <property type="entry name" value="Znf_B-box"/>
</dbReference>
<dbReference type="CDD" id="cd03773">
    <property type="entry name" value="MATH_TRIM37"/>
    <property type="match status" value="1"/>
</dbReference>
<dbReference type="Pfam" id="PF22486">
    <property type="entry name" value="MATH_2"/>
    <property type="match status" value="1"/>
</dbReference>
<dbReference type="InterPro" id="IPR002083">
    <property type="entry name" value="MATH/TRAF_dom"/>
</dbReference>
<keyword evidence="13" id="KW-1185">Reference proteome</keyword>
<dbReference type="PROSITE" id="PS50144">
    <property type="entry name" value="MATH"/>
    <property type="match status" value="1"/>
</dbReference>
<dbReference type="InterPro" id="IPR053003">
    <property type="entry name" value="TRIM_RBCC_E3_ubiq-ligases"/>
</dbReference>
<gene>
    <name evidence="12" type="ORF">RUM44_008980</name>
</gene>
<dbReference type="InterPro" id="IPR013083">
    <property type="entry name" value="Znf_RING/FYVE/PHD"/>
</dbReference>
<evidence type="ECO:0000256" key="5">
    <source>
        <dbReference type="ARBA" id="ARBA00022833"/>
    </source>
</evidence>
<feature type="compositionally biased region" description="Low complexity" evidence="8">
    <location>
        <begin position="493"/>
        <end position="505"/>
    </location>
</feature>
<dbReference type="SUPFAM" id="SSF57850">
    <property type="entry name" value="RING/U-box"/>
    <property type="match status" value="1"/>
</dbReference>
<evidence type="ECO:0000259" key="11">
    <source>
        <dbReference type="PROSITE" id="PS50144"/>
    </source>
</evidence>
<dbReference type="InterPro" id="IPR001841">
    <property type="entry name" value="Znf_RING"/>
</dbReference>
<proteinExistence type="predicted"/>
<keyword evidence="7" id="KW-0175">Coiled coil</keyword>
<evidence type="ECO:0000313" key="12">
    <source>
        <dbReference type="EMBL" id="KAK6626507.1"/>
    </source>
</evidence>
<comment type="subcellular location">
    <subcellularLocation>
        <location evidence="1">Cytoplasm</location>
    </subcellularLocation>
</comment>
<evidence type="ECO:0000256" key="1">
    <source>
        <dbReference type="ARBA" id="ARBA00004496"/>
    </source>
</evidence>
<feature type="region of interest" description="Disordered" evidence="8">
    <location>
        <begin position="482"/>
        <end position="581"/>
    </location>
</feature>